<dbReference type="GO" id="GO:0015074">
    <property type="term" value="P:DNA integration"/>
    <property type="evidence" value="ECO:0007669"/>
    <property type="project" value="InterPro"/>
</dbReference>
<comment type="caution">
    <text evidence="5">The sequence shown here is derived from an EMBL/GenBank/DDBJ whole genome shotgun (WGS) entry which is preliminary data.</text>
</comment>
<keyword evidence="3" id="KW-0233">DNA recombination</keyword>
<dbReference type="EMBL" id="VORT01000003">
    <property type="protein sequence ID" value="TXD73901.1"/>
    <property type="molecule type" value="Genomic_DNA"/>
</dbReference>
<reference evidence="5 6" key="1">
    <citation type="submission" date="2019-08" db="EMBL/GenBank/DDBJ databases">
        <title>Genome of Aequorivita antarctica SW49 (type strain).</title>
        <authorList>
            <person name="Bowman J.P."/>
        </authorList>
    </citation>
    <scope>NUCLEOTIDE SEQUENCE [LARGE SCALE GENOMIC DNA]</scope>
    <source>
        <strain evidence="5 6">SW49</strain>
    </source>
</reference>
<gene>
    <name evidence="5" type="ORF">ESU54_05375</name>
</gene>
<dbReference type="InterPro" id="IPR002104">
    <property type="entry name" value="Integrase_catalytic"/>
</dbReference>
<dbReference type="PANTHER" id="PTHR30349">
    <property type="entry name" value="PHAGE INTEGRASE-RELATED"/>
    <property type="match status" value="1"/>
</dbReference>
<keyword evidence="6" id="KW-1185">Reference proteome</keyword>
<dbReference type="Pfam" id="PF13102">
    <property type="entry name" value="Phage_int_SAM_5"/>
    <property type="match status" value="1"/>
</dbReference>
<dbReference type="InterPro" id="IPR013762">
    <property type="entry name" value="Integrase-like_cat_sf"/>
</dbReference>
<evidence type="ECO:0000256" key="3">
    <source>
        <dbReference type="ARBA" id="ARBA00023172"/>
    </source>
</evidence>
<name>A0A5C6Z3B4_9FLAO</name>
<dbReference type="SUPFAM" id="SSF56349">
    <property type="entry name" value="DNA breaking-rejoining enzymes"/>
    <property type="match status" value="1"/>
</dbReference>
<evidence type="ECO:0000313" key="6">
    <source>
        <dbReference type="Proteomes" id="UP000321497"/>
    </source>
</evidence>
<sequence length="432" mass="50949">MLIYVILFTFTARLPHDKLINMYNYVFNINTNSTKTGKDIPLKIRYYEDAKKRVQIDTGIKIAKRHWSESKKRLKNSAEIPFEYAEFERLESLANQIIDHYKKKKLPLTCKKFKNHFINENLIEVNDSVEGVYEELEKFIEKKKSEVVPDVIKDYHTLKKHLETYETAEETTLTFKSFNYDFYHSWIKFLAFKYKRRDKKIGLKNNSIGKSIKNLKAFLNYCIQSEKIEPIDLTAYKGIQDEVDHIYLKQEEIDKIAKVDCKGDEELQKVQDFFIIGCYTGLRFSDIARIKPDYIKDDFLHLIQKKTSGRVIIPLRPPVIEALKKYDYHSPDVSSFVFNKRIKELGEEAKLNDSVELEHKRGATKDVKTFKKYQLISSHTCRRSFCTNAYFDDIDVQLIMKASGHKTEKAFRRYLKLSNLEAAEKLKQAWGM</sequence>
<keyword evidence="2" id="KW-0238">DNA-binding</keyword>
<organism evidence="5 6">
    <name type="scientific">Aequorivita antarctica</name>
    <dbReference type="NCBI Taxonomy" id="153266"/>
    <lineage>
        <taxon>Bacteria</taxon>
        <taxon>Pseudomonadati</taxon>
        <taxon>Bacteroidota</taxon>
        <taxon>Flavobacteriia</taxon>
        <taxon>Flavobacteriales</taxon>
        <taxon>Flavobacteriaceae</taxon>
        <taxon>Aequorivita</taxon>
    </lineage>
</organism>
<protein>
    <submittedName>
        <fullName evidence="5">Tyrosine-type recombinase/integrase</fullName>
    </submittedName>
</protein>
<dbReference type="InterPro" id="IPR050090">
    <property type="entry name" value="Tyrosine_recombinase_XerCD"/>
</dbReference>
<dbReference type="InterPro" id="IPR011010">
    <property type="entry name" value="DNA_brk_join_enz"/>
</dbReference>
<accession>A0A5C6Z3B4</accession>
<dbReference type="AlphaFoldDB" id="A0A5C6Z3B4"/>
<evidence type="ECO:0000259" key="4">
    <source>
        <dbReference type="PROSITE" id="PS51898"/>
    </source>
</evidence>
<dbReference type="InterPro" id="IPR010998">
    <property type="entry name" value="Integrase_recombinase_N"/>
</dbReference>
<feature type="domain" description="Tyr recombinase" evidence="4">
    <location>
        <begin position="243"/>
        <end position="427"/>
    </location>
</feature>
<dbReference type="InterPro" id="IPR025269">
    <property type="entry name" value="SAM-like_dom"/>
</dbReference>
<evidence type="ECO:0000256" key="2">
    <source>
        <dbReference type="ARBA" id="ARBA00023125"/>
    </source>
</evidence>
<dbReference type="GO" id="GO:0003677">
    <property type="term" value="F:DNA binding"/>
    <property type="evidence" value="ECO:0007669"/>
    <property type="project" value="UniProtKB-KW"/>
</dbReference>
<dbReference type="Gene3D" id="1.10.443.10">
    <property type="entry name" value="Intergrase catalytic core"/>
    <property type="match status" value="1"/>
</dbReference>
<dbReference type="CDD" id="cd01185">
    <property type="entry name" value="INTN1_C_like"/>
    <property type="match status" value="1"/>
</dbReference>
<dbReference type="Pfam" id="PF00589">
    <property type="entry name" value="Phage_integrase"/>
    <property type="match status" value="1"/>
</dbReference>
<dbReference type="PANTHER" id="PTHR30349:SF64">
    <property type="entry name" value="PROPHAGE INTEGRASE INTD-RELATED"/>
    <property type="match status" value="1"/>
</dbReference>
<evidence type="ECO:0000256" key="1">
    <source>
        <dbReference type="ARBA" id="ARBA00008857"/>
    </source>
</evidence>
<evidence type="ECO:0000313" key="5">
    <source>
        <dbReference type="EMBL" id="TXD73901.1"/>
    </source>
</evidence>
<comment type="similarity">
    <text evidence="1">Belongs to the 'phage' integrase family.</text>
</comment>
<dbReference type="Gene3D" id="1.10.150.130">
    <property type="match status" value="1"/>
</dbReference>
<proteinExistence type="inferred from homology"/>
<dbReference type="PROSITE" id="PS51898">
    <property type="entry name" value="TYR_RECOMBINASE"/>
    <property type="match status" value="1"/>
</dbReference>
<dbReference type="Proteomes" id="UP000321497">
    <property type="component" value="Unassembled WGS sequence"/>
</dbReference>
<dbReference type="GO" id="GO:0006310">
    <property type="term" value="P:DNA recombination"/>
    <property type="evidence" value="ECO:0007669"/>
    <property type="project" value="UniProtKB-KW"/>
</dbReference>